<dbReference type="InterPro" id="IPR010300">
    <property type="entry name" value="CDO_1"/>
</dbReference>
<evidence type="ECO:0000256" key="4">
    <source>
        <dbReference type="ARBA" id="ARBA00023002"/>
    </source>
</evidence>
<evidence type="ECO:0000313" key="9">
    <source>
        <dbReference type="Proteomes" id="UP000298656"/>
    </source>
</evidence>
<dbReference type="InterPro" id="IPR011051">
    <property type="entry name" value="RmlC_Cupin_sf"/>
</dbReference>
<evidence type="ECO:0000256" key="6">
    <source>
        <dbReference type="PIRSR" id="PIRSR610300-50"/>
    </source>
</evidence>
<organism evidence="8 9">
    <name type="scientific">Trinickia violacea</name>
    <dbReference type="NCBI Taxonomy" id="2571746"/>
    <lineage>
        <taxon>Bacteria</taxon>
        <taxon>Pseudomonadati</taxon>
        <taxon>Pseudomonadota</taxon>
        <taxon>Betaproteobacteria</taxon>
        <taxon>Burkholderiales</taxon>
        <taxon>Burkholderiaceae</taxon>
        <taxon>Trinickia</taxon>
    </lineage>
</organism>
<dbReference type="GO" id="GO:0017172">
    <property type="term" value="F:cysteine dioxygenase activity"/>
    <property type="evidence" value="ECO:0007669"/>
    <property type="project" value="TreeGrafter"/>
</dbReference>
<keyword evidence="9" id="KW-1185">Reference proteome</keyword>
<evidence type="ECO:0000256" key="3">
    <source>
        <dbReference type="ARBA" id="ARBA00022964"/>
    </source>
</evidence>
<evidence type="ECO:0000256" key="2">
    <source>
        <dbReference type="ARBA" id="ARBA00022723"/>
    </source>
</evidence>
<sequence length="229" mass="24193">MNLDAEFSPYARASSASGKDAAVLNTPIVFAEPCPLEETAEPNFAARVNPALARLCEALDAAFRAAAHAVEPSHSAEFARRVRAALSQAAADETLLAPAQREGSADCYRRHLLAADPRGRYALVALVWQPGQASPVHAHHTWCGYAVIDGTLTETVYDWNEEAGCATEARTHPRETGAVSYVRAGTTGIHKLGNCSAAPAVSLHLYGVAGTQIATHVNDLVRVEAGALV</sequence>
<dbReference type="Proteomes" id="UP000298656">
    <property type="component" value="Chromosome 1"/>
</dbReference>
<dbReference type="PANTHER" id="PTHR12918">
    <property type="entry name" value="CYSTEINE DIOXYGENASE"/>
    <property type="match status" value="1"/>
</dbReference>
<keyword evidence="6" id="KW-0883">Thioether bond</keyword>
<dbReference type="SUPFAM" id="SSF51182">
    <property type="entry name" value="RmlC-like cupins"/>
    <property type="match status" value="1"/>
</dbReference>
<reference evidence="8 9" key="1">
    <citation type="submission" date="2019-05" db="EMBL/GenBank/DDBJ databases">
        <title>Burkholderia sp. DHOD12, isolated from subtropical forest soil.</title>
        <authorList>
            <person name="Gao Z.-H."/>
            <person name="Qiu L.-H."/>
        </authorList>
    </citation>
    <scope>NUCLEOTIDE SEQUENCE [LARGE SCALE GENOMIC DNA]</scope>
    <source>
        <strain evidence="8 9">DHOD12</strain>
    </source>
</reference>
<dbReference type="PANTHER" id="PTHR12918:SF1">
    <property type="entry name" value="CYSTEINE DIOXYGENASE TYPE 1"/>
    <property type="match status" value="1"/>
</dbReference>
<evidence type="ECO:0000256" key="5">
    <source>
        <dbReference type="ARBA" id="ARBA00023004"/>
    </source>
</evidence>
<feature type="binding site" evidence="7">
    <location>
        <position position="139"/>
    </location>
    <ligand>
        <name>Fe cation</name>
        <dbReference type="ChEBI" id="CHEBI:24875"/>
        <note>catalytic</note>
    </ligand>
</feature>
<keyword evidence="5 7" id="KW-0408">Iron</keyword>
<keyword evidence="2 7" id="KW-0479">Metal-binding</keyword>
<feature type="cross-link" description="3'-(S-cysteinyl)-tyrosine (Cys-Tyr)" evidence="6">
    <location>
        <begin position="143"/>
        <end position="206"/>
    </location>
</feature>
<proteinExistence type="inferred from homology"/>
<dbReference type="OrthoDB" id="7059163at2"/>
<dbReference type="CDD" id="cd10548">
    <property type="entry name" value="cupin_CDO"/>
    <property type="match status" value="1"/>
</dbReference>
<protein>
    <submittedName>
        <fullName evidence="8">Cysteine dioxygenase</fullName>
    </submittedName>
</protein>
<keyword evidence="3 8" id="KW-0223">Dioxygenase</keyword>
<dbReference type="EMBL" id="CP040077">
    <property type="protein sequence ID" value="QCP49152.1"/>
    <property type="molecule type" value="Genomic_DNA"/>
</dbReference>
<dbReference type="KEGG" id="tvl:FAZ95_08160"/>
<feature type="binding site" evidence="7">
    <location>
        <position position="137"/>
    </location>
    <ligand>
        <name>Fe cation</name>
        <dbReference type="ChEBI" id="CHEBI:24875"/>
        <note>catalytic</note>
    </ligand>
</feature>
<feature type="binding site" evidence="7">
    <location>
        <position position="190"/>
    </location>
    <ligand>
        <name>Fe cation</name>
        <dbReference type="ChEBI" id="CHEBI:24875"/>
        <note>catalytic</note>
    </ligand>
</feature>
<dbReference type="GO" id="GO:0019448">
    <property type="term" value="P:L-cysteine catabolic process"/>
    <property type="evidence" value="ECO:0007669"/>
    <property type="project" value="TreeGrafter"/>
</dbReference>
<keyword evidence="4" id="KW-0560">Oxidoreductase</keyword>
<dbReference type="RefSeq" id="WP_137331983.1">
    <property type="nucleotide sequence ID" value="NZ_CP040077.1"/>
</dbReference>
<name>A0A4P8IJZ9_9BURK</name>
<accession>A0A4P8IJZ9</accession>
<dbReference type="Gene3D" id="2.60.120.10">
    <property type="entry name" value="Jelly Rolls"/>
    <property type="match status" value="1"/>
</dbReference>
<dbReference type="GO" id="GO:0008198">
    <property type="term" value="F:ferrous iron binding"/>
    <property type="evidence" value="ECO:0007669"/>
    <property type="project" value="TreeGrafter"/>
</dbReference>
<evidence type="ECO:0000313" key="8">
    <source>
        <dbReference type="EMBL" id="QCP49152.1"/>
    </source>
</evidence>
<dbReference type="AlphaFoldDB" id="A0A4P8IJZ9"/>
<dbReference type="Pfam" id="PF05995">
    <property type="entry name" value="CDO_I"/>
    <property type="match status" value="1"/>
</dbReference>
<gene>
    <name evidence="8" type="ORF">FAZ95_08160</name>
</gene>
<evidence type="ECO:0000256" key="7">
    <source>
        <dbReference type="PIRSR" id="PIRSR610300-51"/>
    </source>
</evidence>
<comment type="similarity">
    <text evidence="1">Belongs to the cysteine dioxygenase family.</text>
</comment>
<dbReference type="InterPro" id="IPR014710">
    <property type="entry name" value="RmlC-like_jellyroll"/>
</dbReference>
<evidence type="ECO:0000256" key="1">
    <source>
        <dbReference type="ARBA" id="ARBA00006622"/>
    </source>
</evidence>